<accession>A0A151NHF2</accession>
<sequence length="84" mass="8984">MSGCSSGGAPPAMDFPEVLKSLLEYSLPGTGNLAEYLISEGQGKSHKTASHHCLMQYQICDTQTACSRRDPTSNFPQTPTCTSD</sequence>
<gene>
    <name evidence="1" type="ORF">Y1Q_0024033</name>
</gene>
<name>A0A151NHF2_ALLMI</name>
<evidence type="ECO:0000313" key="2">
    <source>
        <dbReference type="Proteomes" id="UP000050525"/>
    </source>
</evidence>
<reference evidence="1 2" key="1">
    <citation type="journal article" date="2012" name="Genome Biol.">
        <title>Sequencing three crocodilian genomes to illuminate the evolution of archosaurs and amniotes.</title>
        <authorList>
            <person name="St John J.A."/>
            <person name="Braun E.L."/>
            <person name="Isberg S.R."/>
            <person name="Miles L.G."/>
            <person name="Chong A.Y."/>
            <person name="Gongora J."/>
            <person name="Dalzell P."/>
            <person name="Moran C."/>
            <person name="Bed'hom B."/>
            <person name="Abzhanov A."/>
            <person name="Burgess S.C."/>
            <person name="Cooksey A.M."/>
            <person name="Castoe T.A."/>
            <person name="Crawford N.G."/>
            <person name="Densmore L.D."/>
            <person name="Drew J.C."/>
            <person name="Edwards S.V."/>
            <person name="Faircloth B.C."/>
            <person name="Fujita M.K."/>
            <person name="Greenwold M.J."/>
            <person name="Hoffmann F.G."/>
            <person name="Howard J.M."/>
            <person name="Iguchi T."/>
            <person name="Janes D.E."/>
            <person name="Khan S.Y."/>
            <person name="Kohno S."/>
            <person name="de Koning A.J."/>
            <person name="Lance S.L."/>
            <person name="McCarthy F.M."/>
            <person name="McCormack J.E."/>
            <person name="Merchant M.E."/>
            <person name="Peterson D.G."/>
            <person name="Pollock D.D."/>
            <person name="Pourmand N."/>
            <person name="Raney B.J."/>
            <person name="Roessler K.A."/>
            <person name="Sanford J.R."/>
            <person name="Sawyer R.H."/>
            <person name="Schmidt C.J."/>
            <person name="Triplett E.W."/>
            <person name="Tuberville T.D."/>
            <person name="Venegas-Anaya M."/>
            <person name="Howard J.T."/>
            <person name="Jarvis E.D."/>
            <person name="Guillette L.J.Jr."/>
            <person name="Glenn T.C."/>
            <person name="Green R.E."/>
            <person name="Ray D.A."/>
        </authorList>
    </citation>
    <scope>NUCLEOTIDE SEQUENCE [LARGE SCALE GENOMIC DNA]</scope>
    <source>
        <strain evidence="1">KSC_2009_1</strain>
    </source>
</reference>
<organism evidence="1 2">
    <name type="scientific">Alligator mississippiensis</name>
    <name type="common">American alligator</name>
    <dbReference type="NCBI Taxonomy" id="8496"/>
    <lineage>
        <taxon>Eukaryota</taxon>
        <taxon>Metazoa</taxon>
        <taxon>Chordata</taxon>
        <taxon>Craniata</taxon>
        <taxon>Vertebrata</taxon>
        <taxon>Euteleostomi</taxon>
        <taxon>Archelosauria</taxon>
        <taxon>Archosauria</taxon>
        <taxon>Crocodylia</taxon>
        <taxon>Alligatoridae</taxon>
        <taxon>Alligatorinae</taxon>
        <taxon>Alligator</taxon>
    </lineage>
</organism>
<dbReference type="AlphaFoldDB" id="A0A151NHF2"/>
<comment type="caution">
    <text evidence="1">The sequence shown here is derived from an EMBL/GenBank/DDBJ whole genome shotgun (WGS) entry which is preliminary data.</text>
</comment>
<dbReference type="Proteomes" id="UP000050525">
    <property type="component" value="Unassembled WGS sequence"/>
</dbReference>
<dbReference type="EMBL" id="AKHW03002956">
    <property type="protein sequence ID" value="KYO36251.1"/>
    <property type="molecule type" value="Genomic_DNA"/>
</dbReference>
<keyword evidence="2" id="KW-1185">Reference proteome</keyword>
<evidence type="ECO:0000313" key="1">
    <source>
        <dbReference type="EMBL" id="KYO36251.1"/>
    </source>
</evidence>
<protein>
    <submittedName>
        <fullName evidence="1">Uncharacterized protein</fullName>
    </submittedName>
</protein>
<proteinExistence type="predicted"/>